<dbReference type="Proteomes" id="UP000019113">
    <property type="component" value="Unassembled WGS sequence"/>
</dbReference>
<dbReference type="EMBL" id="AVBC01000018">
    <property type="protein sequence ID" value="ERL52549.1"/>
    <property type="molecule type" value="Genomic_DNA"/>
</dbReference>
<dbReference type="PANTHER" id="PTHR21621:SF0">
    <property type="entry name" value="BETA-CITRYLGLUTAMATE SYNTHASE B-RELATED"/>
    <property type="match status" value="1"/>
</dbReference>
<organism evidence="1 2">
    <name type="scientific">Halomonas huangheensis</name>
    <dbReference type="NCBI Taxonomy" id="1178482"/>
    <lineage>
        <taxon>Bacteria</taxon>
        <taxon>Pseudomonadati</taxon>
        <taxon>Pseudomonadota</taxon>
        <taxon>Gammaproteobacteria</taxon>
        <taxon>Oceanospirillales</taxon>
        <taxon>Halomonadaceae</taxon>
        <taxon>Halomonas</taxon>
    </lineage>
</organism>
<dbReference type="Gene3D" id="3.30.470.20">
    <property type="entry name" value="ATP-grasp fold, B domain"/>
    <property type="match status" value="1"/>
</dbReference>
<dbReference type="GO" id="GO:0009432">
    <property type="term" value="P:SOS response"/>
    <property type="evidence" value="ECO:0007669"/>
    <property type="project" value="TreeGrafter"/>
</dbReference>
<dbReference type="STRING" id="1178482.AR456_18635"/>
<accession>W1NAJ7</accession>
<protein>
    <recommendedName>
        <fullName evidence="3">ATP-grasp domain-containing protein</fullName>
    </recommendedName>
</protein>
<gene>
    <name evidence="1" type="ORF">BJB45_08325</name>
</gene>
<dbReference type="AlphaFoldDB" id="W1NAJ7"/>
<proteinExistence type="predicted"/>
<evidence type="ECO:0000313" key="1">
    <source>
        <dbReference type="EMBL" id="ERL52549.1"/>
    </source>
</evidence>
<keyword evidence="2" id="KW-1185">Reference proteome</keyword>
<comment type="caution">
    <text evidence="1">The sequence shown here is derived from an EMBL/GenBank/DDBJ whole genome shotgun (WGS) entry which is preliminary data.</text>
</comment>
<sequence>MDYVVLELQRRGLKYYRLNTESLPQYRVEMGIHSRDDWKIYDGENILSGGDVRAAYFRRPGKPEVKQDLEERGHLNYAESEWASFLKSLYSRLDKMWLNSPANILLSEDKPRQLFLAKDIGFLIPETSITNDINSFKSIAALRSVIGKPLRQALIEDKNEKIIFTTSLPALDSVDEIDLSFAPIIVQHEIKKAYDIRIIVVGSKVFPVAIHSQDNTVTVVDWRRGEVPDLLHEPIILPVSIEQKCKDIVRKLGLKFGAIDMVKDLDDRYWFLEINPNGQWAWIENRTGLPIASAIVDELVGELS</sequence>
<reference evidence="1 2" key="1">
    <citation type="submission" date="2013-08" db="EMBL/GenBank/DDBJ databases">
        <title>draft genome of Halomonas huanghegensis, strain BJGMM-B45T.</title>
        <authorList>
            <person name="Miao C."/>
            <person name="Wan Y."/>
            <person name="Jin W."/>
        </authorList>
    </citation>
    <scope>NUCLEOTIDE SEQUENCE [LARGE SCALE GENOMIC DNA]</scope>
    <source>
        <strain evidence="1 2">BJGMM-B45</strain>
    </source>
</reference>
<name>W1NAJ7_9GAMM</name>
<dbReference type="GO" id="GO:0018169">
    <property type="term" value="F:ribosomal S6-glutamic acid ligase activity"/>
    <property type="evidence" value="ECO:0007669"/>
    <property type="project" value="TreeGrafter"/>
</dbReference>
<evidence type="ECO:0000313" key="2">
    <source>
        <dbReference type="Proteomes" id="UP000019113"/>
    </source>
</evidence>
<dbReference type="GO" id="GO:0005737">
    <property type="term" value="C:cytoplasm"/>
    <property type="evidence" value="ECO:0007669"/>
    <property type="project" value="TreeGrafter"/>
</dbReference>
<dbReference type="eggNOG" id="COG0189">
    <property type="taxonomic scope" value="Bacteria"/>
</dbReference>
<evidence type="ECO:0008006" key="3">
    <source>
        <dbReference type="Google" id="ProtNLM"/>
    </source>
</evidence>
<dbReference type="PANTHER" id="PTHR21621">
    <property type="entry name" value="RIBOSOMAL PROTEIN S6 MODIFICATION PROTEIN"/>
    <property type="match status" value="1"/>
</dbReference>
<dbReference type="SUPFAM" id="SSF56059">
    <property type="entry name" value="Glutathione synthetase ATP-binding domain-like"/>
    <property type="match status" value="1"/>
</dbReference>